<sequence>MYCKLSASLFVILSMTNALYLDGQSPQIIPQPPGGDPKCRGCIININCDGQDCLTPKPFTKETIWTMPSTYVPPTYTTPPVPQTDRPGGCRFCPCYIPQPCQICQPCQ</sequence>
<accession>A0A915Q783</accession>
<evidence type="ECO:0000313" key="2">
    <source>
        <dbReference type="Proteomes" id="UP000887581"/>
    </source>
</evidence>
<dbReference type="Proteomes" id="UP000887581">
    <property type="component" value="Unplaced"/>
</dbReference>
<feature type="signal peptide" evidence="1">
    <location>
        <begin position="1"/>
        <end position="18"/>
    </location>
</feature>
<keyword evidence="1" id="KW-0732">Signal</keyword>
<dbReference type="WBParaSite" id="sdigi.contig793.g9776.t1">
    <property type="protein sequence ID" value="sdigi.contig793.g9776.t1"/>
    <property type="gene ID" value="sdigi.contig793.g9776"/>
</dbReference>
<reference evidence="3" key="1">
    <citation type="submission" date="2022-11" db="UniProtKB">
        <authorList>
            <consortium name="WormBaseParasite"/>
        </authorList>
    </citation>
    <scope>IDENTIFICATION</scope>
</reference>
<protein>
    <submittedName>
        <fullName evidence="3">Secreted protein</fullName>
    </submittedName>
</protein>
<organism evidence="2 3">
    <name type="scientific">Setaria digitata</name>
    <dbReference type="NCBI Taxonomy" id="48799"/>
    <lineage>
        <taxon>Eukaryota</taxon>
        <taxon>Metazoa</taxon>
        <taxon>Ecdysozoa</taxon>
        <taxon>Nematoda</taxon>
        <taxon>Chromadorea</taxon>
        <taxon>Rhabditida</taxon>
        <taxon>Spirurina</taxon>
        <taxon>Spiruromorpha</taxon>
        <taxon>Filarioidea</taxon>
        <taxon>Setariidae</taxon>
        <taxon>Setaria</taxon>
    </lineage>
</organism>
<proteinExistence type="predicted"/>
<name>A0A915Q783_9BILA</name>
<evidence type="ECO:0000256" key="1">
    <source>
        <dbReference type="SAM" id="SignalP"/>
    </source>
</evidence>
<keyword evidence="2" id="KW-1185">Reference proteome</keyword>
<feature type="chain" id="PRO_5036746970" evidence="1">
    <location>
        <begin position="19"/>
        <end position="108"/>
    </location>
</feature>
<dbReference type="AlphaFoldDB" id="A0A915Q783"/>
<evidence type="ECO:0000313" key="3">
    <source>
        <dbReference type="WBParaSite" id="sdigi.contig793.g9776.t1"/>
    </source>
</evidence>